<gene>
    <name evidence="2" type="ORF">Tco_0841469</name>
</gene>
<name>A0ABQ5AYR2_9ASTR</name>
<feature type="compositionally biased region" description="Acidic residues" evidence="1">
    <location>
        <begin position="148"/>
        <end position="159"/>
    </location>
</feature>
<protein>
    <submittedName>
        <fullName evidence="2">Uncharacterized protein</fullName>
    </submittedName>
</protein>
<accession>A0ABQ5AYR2</accession>
<dbReference type="EMBL" id="BQNB010012716">
    <property type="protein sequence ID" value="GJT07007.1"/>
    <property type="molecule type" value="Genomic_DNA"/>
</dbReference>
<reference evidence="2" key="1">
    <citation type="journal article" date="2022" name="Int. J. Mol. Sci.">
        <title>Draft Genome of Tanacetum Coccineum: Genomic Comparison of Closely Related Tanacetum-Family Plants.</title>
        <authorList>
            <person name="Yamashiro T."/>
            <person name="Shiraishi A."/>
            <person name="Nakayama K."/>
            <person name="Satake H."/>
        </authorList>
    </citation>
    <scope>NUCLEOTIDE SEQUENCE</scope>
</reference>
<evidence type="ECO:0000313" key="2">
    <source>
        <dbReference type="EMBL" id="GJT07007.1"/>
    </source>
</evidence>
<proteinExistence type="predicted"/>
<reference evidence="2" key="2">
    <citation type="submission" date="2022-01" db="EMBL/GenBank/DDBJ databases">
        <authorList>
            <person name="Yamashiro T."/>
            <person name="Shiraishi A."/>
            <person name="Satake H."/>
            <person name="Nakayama K."/>
        </authorList>
    </citation>
    <scope>NUCLEOTIDE SEQUENCE</scope>
</reference>
<comment type="caution">
    <text evidence="2">The sequence shown here is derived from an EMBL/GenBank/DDBJ whole genome shotgun (WGS) entry which is preliminary data.</text>
</comment>
<feature type="region of interest" description="Disordered" evidence="1">
    <location>
        <begin position="124"/>
        <end position="159"/>
    </location>
</feature>
<evidence type="ECO:0000256" key="1">
    <source>
        <dbReference type="SAM" id="MobiDB-lite"/>
    </source>
</evidence>
<dbReference type="Proteomes" id="UP001151760">
    <property type="component" value="Unassembled WGS sequence"/>
</dbReference>
<sequence length="159" mass="17214">MDFLLLAQLESLKDTSMMDVMDLLHLEGHAAETPKTSQLQPSLEQLMVLIHQLEDQAIIGESSLSFSLEVANNHVQRLRGDSTARRLSLMDVIVPLVEPLSTKSLVGEASTSEVSATTTALSTTLSQVNTAPPTPPTNAPVSPKIVFEQEELDTTPEHA</sequence>
<keyword evidence="3" id="KW-1185">Reference proteome</keyword>
<evidence type="ECO:0000313" key="3">
    <source>
        <dbReference type="Proteomes" id="UP001151760"/>
    </source>
</evidence>
<organism evidence="2 3">
    <name type="scientific">Tanacetum coccineum</name>
    <dbReference type="NCBI Taxonomy" id="301880"/>
    <lineage>
        <taxon>Eukaryota</taxon>
        <taxon>Viridiplantae</taxon>
        <taxon>Streptophyta</taxon>
        <taxon>Embryophyta</taxon>
        <taxon>Tracheophyta</taxon>
        <taxon>Spermatophyta</taxon>
        <taxon>Magnoliopsida</taxon>
        <taxon>eudicotyledons</taxon>
        <taxon>Gunneridae</taxon>
        <taxon>Pentapetalae</taxon>
        <taxon>asterids</taxon>
        <taxon>campanulids</taxon>
        <taxon>Asterales</taxon>
        <taxon>Asteraceae</taxon>
        <taxon>Asteroideae</taxon>
        <taxon>Anthemideae</taxon>
        <taxon>Anthemidinae</taxon>
        <taxon>Tanacetum</taxon>
    </lineage>
</organism>